<evidence type="ECO:0008006" key="3">
    <source>
        <dbReference type="Google" id="ProtNLM"/>
    </source>
</evidence>
<organism evidence="1 2">
    <name type="scientific">Rhodoferax lithotrophicus</name>
    <dbReference type="NCBI Taxonomy" id="2798804"/>
    <lineage>
        <taxon>Bacteria</taxon>
        <taxon>Pseudomonadati</taxon>
        <taxon>Pseudomonadota</taxon>
        <taxon>Betaproteobacteria</taxon>
        <taxon>Burkholderiales</taxon>
        <taxon>Comamonadaceae</taxon>
        <taxon>Rhodoferax</taxon>
    </lineage>
</organism>
<dbReference type="Gene3D" id="3.40.50.300">
    <property type="entry name" value="P-loop containing nucleotide triphosphate hydrolases"/>
    <property type="match status" value="1"/>
</dbReference>
<dbReference type="Gene3D" id="3.90.1200.10">
    <property type="match status" value="1"/>
</dbReference>
<reference evidence="1 2" key="1">
    <citation type="journal article" date="2021" name="Microbiol. Spectr.">
        <title>A Single Bacterium Capable of Oxidation and Reduction of Iron at Circumneutral pH.</title>
        <authorList>
            <person name="Kato S."/>
            <person name="Ohkuma M."/>
        </authorList>
    </citation>
    <scope>NUCLEOTIDE SEQUENCE [LARGE SCALE GENOMIC DNA]</scope>
    <source>
        <strain evidence="1 2">MIZ03</strain>
    </source>
</reference>
<dbReference type="SUPFAM" id="SSF56112">
    <property type="entry name" value="Protein kinase-like (PK-like)"/>
    <property type="match status" value="1"/>
</dbReference>
<dbReference type="InterPro" id="IPR052732">
    <property type="entry name" value="Cell-binding_unc_protein"/>
</dbReference>
<gene>
    <name evidence="1" type="ORF">MIZ03_2485</name>
</gene>
<dbReference type="InterPro" id="IPR027417">
    <property type="entry name" value="P-loop_NTPase"/>
</dbReference>
<dbReference type="PANTHER" id="PTHR43883">
    <property type="entry name" value="SLR0207 PROTEIN"/>
    <property type="match status" value="1"/>
</dbReference>
<dbReference type="PANTHER" id="PTHR43883:SF1">
    <property type="entry name" value="GLUCONOKINASE"/>
    <property type="match status" value="1"/>
</dbReference>
<dbReference type="EMBL" id="AP024238">
    <property type="protein sequence ID" value="BCO27596.1"/>
    <property type="molecule type" value="Genomic_DNA"/>
</dbReference>
<sequence>MMKSMNTPLPPLIQALLAPHRYPGVVQQVELAQTHISWILLAGEFAYKIKKPVQLPFLDFSTLARRHACCQDELRLNQRFAPDIYLDVVGIFNTPQDPSWRGTGEPIEYAVRMKRFDEAGRLDHLCQRGELQSTHLSDLADTLATFHAQAAQAPADSRFGRPDDWMVLARDNFHDLLLALPQQEHQARLQALRIWTEAQFTQLEPLMLARKKAGWVRECHGDLHLANLVLINHRVRMFDCIEFNEALRWIDVANEIAFTYMDLLEHQQPGLANWFVNELLSRSGDYEAALLLRFYAVYKALIRAKVAALQRKGAQNDDAPVLAYLALAERLAAPAPKRLIITHGLSGCGKTYASSTYLLNDPLANTLRLRSDVERKRLFGLRSTEHRVSAPDTGIYSRETTHQTYAHLRDLAHRLLTAGGTVMVDAAFLQRSQRDSFQALAEEHHAIFEILAPQATPEQLAERIQTRNALAHDASDATLEVLAQQMRVLEPLQADELARLANLLPGSGNSFMVT</sequence>
<protein>
    <recommendedName>
        <fullName evidence="3">Aminoglycoside phosphotransferase domain-containing protein</fullName>
    </recommendedName>
</protein>
<dbReference type="Proteomes" id="UP000824366">
    <property type="component" value="Chromosome"/>
</dbReference>
<keyword evidence="2" id="KW-1185">Reference proteome</keyword>
<dbReference type="Pfam" id="PF13671">
    <property type="entry name" value="AAA_33"/>
    <property type="match status" value="1"/>
</dbReference>
<name>A0ABN6D6H6_9BURK</name>
<accession>A0ABN6D6H6</accession>
<evidence type="ECO:0000313" key="1">
    <source>
        <dbReference type="EMBL" id="BCO27596.1"/>
    </source>
</evidence>
<evidence type="ECO:0000313" key="2">
    <source>
        <dbReference type="Proteomes" id="UP000824366"/>
    </source>
</evidence>
<dbReference type="InterPro" id="IPR011009">
    <property type="entry name" value="Kinase-like_dom_sf"/>
</dbReference>
<dbReference type="SUPFAM" id="SSF52540">
    <property type="entry name" value="P-loop containing nucleoside triphosphate hydrolases"/>
    <property type="match status" value="1"/>
</dbReference>
<proteinExistence type="predicted"/>